<feature type="region of interest" description="Disordered" evidence="1">
    <location>
        <begin position="72"/>
        <end position="94"/>
    </location>
</feature>
<dbReference type="InterPro" id="IPR036249">
    <property type="entry name" value="Thioredoxin-like_sf"/>
</dbReference>
<comment type="caution">
    <text evidence="2">The sequence shown here is derived from an EMBL/GenBank/DDBJ whole genome shotgun (WGS) entry which is preliminary data.</text>
</comment>
<keyword evidence="3" id="KW-1185">Reference proteome</keyword>
<evidence type="ECO:0008006" key="4">
    <source>
        <dbReference type="Google" id="ProtNLM"/>
    </source>
</evidence>
<proteinExistence type="predicted"/>
<dbReference type="RefSeq" id="WP_176065525.1">
    <property type="nucleotide sequence ID" value="NZ_BJTG01000005.1"/>
</dbReference>
<name>A0A7I9VMS5_9BACT</name>
<dbReference type="Gene3D" id="3.40.30.10">
    <property type="entry name" value="Glutaredoxin"/>
    <property type="match status" value="1"/>
</dbReference>
<reference evidence="3" key="1">
    <citation type="journal article" date="2020" name="Appl. Environ. Microbiol.">
        <title>Diazotrophic Anaeromyxobacter Isolates from Soils.</title>
        <authorList>
            <person name="Masuda Y."/>
            <person name="Yamanaka H."/>
            <person name="Xu Z.X."/>
            <person name="Shiratori Y."/>
            <person name="Aono T."/>
            <person name="Amachi S."/>
            <person name="Senoo K."/>
            <person name="Itoh H."/>
        </authorList>
    </citation>
    <scope>NUCLEOTIDE SEQUENCE [LARGE SCALE GENOMIC DNA]</scope>
    <source>
        <strain evidence="3">R267</strain>
    </source>
</reference>
<sequence length="222" mass="24140">MAPRTSTSGLISLVLHGDLLDPWAWLAEQRITTAADELHGRFAPLASAPWPRRWDPRAPTAAERRQRVRELERAAREADAPPFSTELWEDGRGPHTSAPPLLAVAAARMQGPAAAASLREALRTAALVCGLDVSRSDVVLELASRCGLDMARFVPAFQAPGTDRAVRASIEDACDRGVELGPSLVVGEDWLVAGVRSLREYRTVLKRYLAKRAGTTVEHTVH</sequence>
<organism evidence="2 3">
    <name type="scientific">Anaeromyxobacter diazotrophicus</name>
    <dbReference type="NCBI Taxonomy" id="2590199"/>
    <lineage>
        <taxon>Bacteria</taxon>
        <taxon>Pseudomonadati</taxon>
        <taxon>Myxococcota</taxon>
        <taxon>Myxococcia</taxon>
        <taxon>Myxococcales</taxon>
        <taxon>Cystobacterineae</taxon>
        <taxon>Anaeromyxobacteraceae</taxon>
        <taxon>Anaeromyxobacter</taxon>
    </lineage>
</organism>
<gene>
    <name evidence="2" type="ORF">AMYX_24460</name>
</gene>
<dbReference type="AlphaFoldDB" id="A0A7I9VMS5"/>
<evidence type="ECO:0000313" key="3">
    <source>
        <dbReference type="Proteomes" id="UP000503640"/>
    </source>
</evidence>
<evidence type="ECO:0000256" key="1">
    <source>
        <dbReference type="SAM" id="MobiDB-lite"/>
    </source>
</evidence>
<dbReference type="EMBL" id="BJTG01000005">
    <property type="protein sequence ID" value="GEJ57705.1"/>
    <property type="molecule type" value="Genomic_DNA"/>
</dbReference>
<dbReference type="SUPFAM" id="SSF52833">
    <property type="entry name" value="Thioredoxin-like"/>
    <property type="match status" value="1"/>
</dbReference>
<dbReference type="Pfam" id="PF13743">
    <property type="entry name" value="Thioredoxin_5"/>
    <property type="match status" value="1"/>
</dbReference>
<protein>
    <recommendedName>
        <fullName evidence="4">DSBA-like thioredoxin domain-containing protein</fullName>
    </recommendedName>
</protein>
<evidence type="ECO:0000313" key="2">
    <source>
        <dbReference type="EMBL" id="GEJ57705.1"/>
    </source>
</evidence>
<dbReference type="Proteomes" id="UP000503640">
    <property type="component" value="Unassembled WGS sequence"/>
</dbReference>
<accession>A0A7I9VMS5</accession>